<dbReference type="Proteomes" id="UP000679992">
    <property type="component" value="Unassembled WGS sequence"/>
</dbReference>
<dbReference type="CDD" id="cd06291">
    <property type="entry name" value="PBP1_Qymf-like"/>
    <property type="match status" value="1"/>
</dbReference>
<dbReference type="Gene3D" id="1.10.260.40">
    <property type="entry name" value="lambda repressor-like DNA-binding domains"/>
    <property type="match status" value="1"/>
</dbReference>
<dbReference type="Pfam" id="PF13377">
    <property type="entry name" value="Peripla_BP_3"/>
    <property type="match status" value="1"/>
</dbReference>
<sequence length="324" mass="36488">MATIKDVAEKAGVTVTTVSRVLNNRGYISEETREKVYRVMREMQYQPNEIARSLSRKKTMILGMIIPTIAHPFFAELTNYIEKHASKLGYKILLCNSRMDQGKEKEYIDMLTSNRVDGMFMSSHTLEVDEYKKLKQPIITFDRRIADIPYVSSENEQGGIYAAELLLKKGCRRIAHITGNLGLDLLSNQRTNGFVKSLRGRGVEPIVFELGPDVFDSEGYERVITELLEQYPDIDGIFASGDILAMNVIKVCMSKGIDIPGRIKLIGYDDIEMASLVSPALTTIRQPLEEIAKRAVQLLDGLIRGEEVQHDNVLPVTLVERSTT</sequence>
<evidence type="ECO:0000313" key="7">
    <source>
        <dbReference type="EMBL" id="GIP51177.1"/>
    </source>
</evidence>
<feature type="domain" description="HTH cro/C1-type" evidence="6">
    <location>
        <begin position="3"/>
        <end position="50"/>
    </location>
</feature>
<feature type="domain" description="HTH lacI-type" evidence="5">
    <location>
        <begin position="2"/>
        <end position="56"/>
    </location>
</feature>
<dbReference type="PROSITE" id="PS50943">
    <property type="entry name" value="HTH_CROC1"/>
    <property type="match status" value="1"/>
</dbReference>
<dbReference type="SUPFAM" id="SSF47413">
    <property type="entry name" value="lambda repressor-like DNA-binding domains"/>
    <property type="match status" value="1"/>
</dbReference>
<dbReference type="InterPro" id="IPR046335">
    <property type="entry name" value="LacI/GalR-like_sensor"/>
</dbReference>
<keyword evidence="1" id="KW-0678">Repressor</keyword>
<dbReference type="PANTHER" id="PTHR30146">
    <property type="entry name" value="LACI-RELATED TRANSCRIPTIONAL REPRESSOR"/>
    <property type="match status" value="1"/>
</dbReference>
<dbReference type="InterPro" id="IPR028082">
    <property type="entry name" value="Peripla_BP_I"/>
</dbReference>
<keyword evidence="4" id="KW-0804">Transcription</keyword>
<dbReference type="RefSeq" id="WP_213653427.1">
    <property type="nucleotide sequence ID" value="NZ_BOSL01000001.1"/>
</dbReference>
<dbReference type="PANTHER" id="PTHR30146:SF95">
    <property type="entry name" value="RIBOSE OPERON REPRESSOR"/>
    <property type="match status" value="1"/>
</dbReference>
<dbReference type="PROSITE" id="PS50932">
    <property type="entry name" value="HTH_LACI_2"/>
    <property type="match status" value="1"/>
</dbReference>
<dbReference type="Gene3D" id="3.40.50.2300">
    <property type="match status" value="2"/>
</dbReference>
<dbReference type="Pfam" id="PF00356">
    <property type="entry name" value="LacI"/>
    <property type="match status" value="1"/>
</dbReference>
<dbReference type="SMART" id="SM00354">
    <property type="entry name" value="HTH_LACI"/>
    <property type="match status" value="1"/>
</dbReference>
<evidence type="ECO:0000256" key="1">
    <source>
        <dbReference type="ARBA" id="ARBA00022491"/>
    </source>
</evidence>
<keyword evidence="2" id="KW-0805">Transcription regulation</keyword>
<comment type="caution">
    <text evidence="7">The sequence shown here is derived from an EMBL/GenBank/DDBJ whole genome shotgun (WGS) entry which is preliminary data.</text>
</comment>
<dbReference type="InterPro" id="IPR010982">
    <property type="entry name" value="Lambda_DNA-bd_dom_sf"/>
</dbReference>
<dbReference type="EMBL" id="BOSL01000001">
    <property type="protein sequence ID" value="GIP51177.1"/>
    <property type="molecule type" value="Genomic_DNA"/>
</dbReference>
<evidence type="ECO:0000256" key="3">
    <source>
        <dbReference type="ARBA" id="ARBA00023125"/>
    </source>
</evidence>
<organism evidence="7 8">
    <name type="scientific">Paenibacillus vini</name>
    <dbReference type="NCBI Taxonomy" id="1476024"/>
    <lineage>
        <taxon>Bacteria</taxon>
        <taxon>Bacillati</taxon>
        <taxon>Bacillota</taxon>
        <taxon>Bacilli</taxon>
        <taxon>Bacillales</taxon>
        <taxon>Paenibacillaceae</taxon>
        <taxon>Paenibacillus</taxon>
    </lineage>
</organism>
<gene>
    <name evidence="7" type="ORF">J42TS3_02120</name>
</gene>
<dbReference type="PROSITE" id="PS00356">
    <property type="entry name" value="HTH_LACI_1"/>
    <property type="match status" value="1"/>
</dbReference>
<name>A0ABQ4M6B9_9BACL</name>
<proteinExistence type="predicted"/>
<evidence type="ECO:0000256" key="2">
    <source>
        <dbReference type="ARBA" id="ARBA00023015"/>
    </source>
</evidence>
<dbReference type="SUPFAM" id="SSF53822">
    <property type="entry name" value="Periplasmic binding protein-like I"/>
    <property type="match status" value="1"/>
</dbReference>
<keyword evidence="8" id="KW-1185">Reference proteome</keyword>
<evidence type="ECO:0000313" key="8">
    <source>
        <dbReference type="Proteomes" id="UP000679992"/>
    </source>
</evidence>
<dbReference type="InterPro" id="IPR000843">
    <property type="entry name" value="HTH_LacI"/>
</dbReference>
<dbReference type="PRINTS" id="PR00036">
    <property type="entry name" value="HTHLACI"/>
</dbReference>
<protein>
    <submittedName>
        <fullName evidence="7">LacI family transcriptional regulator</fullName>
    </submittedName>
</protein>
<dbReference type="CDD" id="cd01392">
    <property type="entry name" value="HTH_LacI"/>
    <property type="match status" value="1"/>
</dbReference>
<reference evidence="7 8" key="1">
    <citation type="submission" date="2021-03" db="EMBL/GenBank/DDBJ databases">
        <title>Antimicrobial resistance genes in bacteria isolated from Japanese honey, and their potential for conferring macrolide and lincosamide resistance in the American foulbrood pathogen Paenibacillus larvae.</title>
        <authorList>
            <person name="Okamoto M."/>
            <person name="Kumagai M."/>
            <person name="Kanamori H."/>
            <person name="Takamatsu D."/>
        </authorList>
    </citation>
    <scope>NUCLEOTIDE SEQUENCE [LARGE SCALE GENOMIC DNA]</scope>
    <source>
        <strain evidence="7 8">J42TS3</strain>
    </source>
</reference>
<evidence type="ECO:0000259" key="5">
    <source>
        <dbReference type="PROSITE" id="PS50932"/>
    </source>
</evidence>
<dbReference type="InterPro" id="IPR001387">
    <property type="entry name" value="Cro/C1-type_HTH"/>
</dbReference>
<accession>A0ABQ4M6B9</accession>
<keyword evidence="3" id="KW-0238">DNA-binding</keyword>
<evidence type="ECO:0000259" key="6">
    <source>
        <dbReference type="PROSITE" id="PS50943"/>
    </source>
</evidence>
<evidence type="ECO:0000256" key="4">
    <source>
        <dbReference type="ARBA" id="ARBA00023163"/>
    </source>
</evidence>